<dbReference type="EMBL" id="BAAAFO010000002">
    <property type="protein sequence ID" value="GAA0247288.1"/>
    <property type="molecule type" value="Genomic_DNA"/>
</dbReference>
<dbReference type="SUPFAM" id="SSF55729">
    <property type="entry name" value="Acyl-CoA N-acyltransferases (Nat)"/>
    <property type="match status" value="1"/>
</dbReference>
<accession>A0ABN0UDW3</accession>
<keyword evidence="5" id="KW-1185">Reference proteome</keyword>
<sequence length="156" mass="16755">MHFEITQASAADAPAIADMAVALTEEISRRMGVQHFDLDIDGTAVLCARMLAEGSYTTLLATVDERPVGFVGLSQGYALYAGGAIGTMQEFYVAPDFRSGGIGAALIEAVKAHARARGWRRIEVCTPPLPEFDASLRFYLREGFEISGGRKLKAVA</sequence>
<comment type="caution">
    <text evidence="4">The sequence shown here is derived from an EMBL/GenBank/DDBJ whole genome shotgun (WGS) entry which is preliminary data.</text>
</comment>
<proteinExistence type="predicted"/>
<evidence type="ECO:0000256" key="1">
    <source>
        <dbReference type="ARBA" id="ARBA00022679"/>
    </source>
</evidence>
<dbReference type="InterPro" id="IPR000182">
    <property type="entry name" value="GNAT_dom"/>
</dbReference>
<dbReference type="InterPro" id="IPR016181">
    <property type="entry name" value="Acyl_CoA_acyltransferase"/>
</dbReference>
<dbReference type="RefSeq" id="WP_343881030.1">
    <property type="nucleotide sequence ID" value="NZ_BAAAFO010000002.1"/>
</dbReference>
<dbReference type="InterPro" id="IPR050832">
    <property type="entry name" value="Bact_Acetyltransf"/>
</dbReference>
<keyword evidence="1" id="KW-0808">Transferase</keyword>
<keyword evidence="2" id="KW-0012">Acyltransferase</keyword>
<feature type="domain" description="N-acetyltransferase" evidence="3">
    <location>
        <begin position="3"/>
        <end position="156"/>
    </location>
</feature>
<evidence type="ECO:0000313" key="4">
    <source>
        <dbReference type="EMBL" id="GAA0247288.1"/>
    </source>
</evidence>
<evidence type="ECO:0000313" key="5">
    <source>
        <dbReference type="Proteomes" id="UP001500657"/>
    </source>
</evidence>
<reference evidence="4 5" key="1">
    <citation type="journal article" date="2019" name="Int. J. Syst. Evol. Microbiol.">
        <title>The Global Catalogue of Microorganisms (GCM) 10K type strain sequencing project: providing services to taxonomists for standard genome sequencing and annotation.</title>
        <authorList>
            <consortium name="The Broad Institute Genomics Platform"/>
            <consortium name="The Broad Institute Genome Sequencing Center for Infectious Disease"/>
            <person name="Wu L."/>
            <person name="Ma J."/>
        </authorList>
    </citation>
    <scope>NUCLEOTIDE SEQUENCE [LARGE SCALE GENOMIC DNA]</scope>
    <source>
        <strain evidence="4 5">JCM 16242</strain>
    </source>
</reference>
<dbReference type="Proteomes" id="UP001500657">
    <property type="component" value="Unassembled WGS sequence"/>
</dbReference>
<evidence type="ECO:0000259" key="3">
    <source>
        <dbReference type="PROSITE" id="PS51186"/>
    </source>
</evidence>
<name>A0ABN0UDW3_9GAMM</name>
<gene>
    <name evidence="4" type="ORF">GCM10009126_11030</name>
</gene>
<dbReference type="Pfam" id="PF00583">
    <property type="entry name" value="Acetyltransf_1"/>
    <property type="match status" value="1"/>
</dbReference>
<evidence type="ECO:0000256" key="2">
    <source>
        <dbReference type="ARBA" id="ARBA00023315"/>
    </source>
</evidence>
<dbReference type="PROSITE" id="PS51186">
    <property type="entry name" value="GNAT"/>
    <property type="match status" value="1"/>
</dbReference>
<organism evidence="4 5">
    <name type="scientific">Rhodanobacter caeni</name>
    <dbReference type="NCBI Taxonomy" id="657654"/>
    <lineage>
        <taxon>Bacteria</taxon>
        <taxon>Pseudomonadati</taxon>
        <taxon>Pseudomonadota</taxon>
        <taxon>Gammaproteobacteria</taxon>
        <taxon>Lysobacterales</taxon>
        <taxon>Rhodanobacteraceae</taxon>
        <taxon>Rhodanobacter</taxon>
    </lineage>
</organism>
<protein>
    <submittedName>
        <fullName evidence="4">GNAT family N-acetyltransferase</fullName>
    </submittedName>
</protein>
<dbReference type="Gene3D" id="3.40.630.30">
    <property type="match status" value="1"/>
</dbReference>
<dbReference type="CDD" id="cd04301">
    <property type="entry name" value="NAT_SF"/>
    <property type="match status" value="1"/>
</dbReference>
<dbReference type="PANTHER" id="PTHR43877">
    <property type="entry name" value="AMINOALKYLPHOSPHONATE N-ACETYLTRANSFERASE-RELATED-RELATED"/>
    <property type="match status" value="1"/>
</dbReference>